<dbReference type="Pfam" id="PF13041">
    <property type="entry name" value="PPR_2"/>
    <property type="match status" value="2"/>
</dbReference>
<dbReference type="InterPro" id="IPR046848">
    <property type="entry name" value="E_motif"/>
</dbReference>
<dbReference type="InterPro" id="IPR011990">
    <property type="entry name" value="TPR-like_helical_dom_sf"/>
</dbReference>
<feature type="repeat" description="PPR" evidence="3">
    <location>
        <begin position="280"/>
        <end position="314"/>
    </location>
</feature>
<evidence type="ECO:0000256" key="3">
    <source>
        <dbReference type="PROSITE-ProRule" id="PRU00708"/>
    </source>
</evidence>
<dbReference type="InterPro" id="IPR046960">
    <property type="entry name" value="PPR_At4g14850-like_plant"/>
</dbReference>
<dbReference type="GO" id="GO:0008270">
    <property type="term" value="F:zinc ion binding"/>
    <property type="evidence" value="ECO:0007669"/>
    <property type="project" value="InterPro"/>
</dbReference>
<dbReference type="InterPro" id="IPR032867">
    <property type="entry name" value="DYW_dom"/>
</dbReference>
<evidence type="ECO:0000313" key="5">
    <source>
        <dbReference type="EMBL" id="KAK1400987.1"/>
    </source>
</evidence>
<dbReference type="PANTHER" id="PTHR47926:SF537">
    <property type="entry name" value="PENTACOTRIPEPTIDE-REPEAT REGION OF PRORP DOMAIN-CONTAINING PROTEIN"/>
    <property type="match status" value="1"/>
</dbReference>
<keyword evidence="2" id="KW-0677">Repeat</keyword>
<comment type="caution">
    <text evidence="5">The sequence shown here is derived from an EMBL/GenBank/DDBJ whole genome shotgun (WGS) entry which is preliminary data.</text>
</comment>
<dbReference type="EMBL" id="JAUIZM010000001">
    <property type="protein sequence ID" value="KAK1400987.1"/>
    <property type="molecule type" value="Genomic_DNA"/>
</dbReference>
<dbReference type="AlphaFoldDB" id="A0AAD8JB06"/>
<protein>
    <submittedName>
        <fullName evidence="5">Pentatricopeptide repeat-containing protein</fullName>
    </submittedName>
</protein>
<evidence type="ECO:0000256" key="1">
    <source>
        <dbReference type="ARBA" id="ARBA00006643"/>
    </source>
</evidence>
<dbReference type="Proteomes" id="UP001237642">
    <property type="component" value="Unassembled WGS sequence"/>
</dbReference>
<dbReference type="PANTHER" id="PTHR47926">
    <property type="entry name" value="PENTATRICOPEPTIDE REPEAT-CONTAINING PROTEIN"/>
    <property type="match status" value="1"/>
</dbReference>
<name>A0AAD8JB06_9APIA</name>
<evidence type="ECO:0000313" key="6">
    <source>
        <dbReference type="Proteomes" id="UP001237642"/>
    </source>
</evidence>
<reference evidence="5" key="2">
    <citation type="submission" date="2023-05" db="EMBL/GenBank/DDBJ databases">
        <authorList>
            <person name="Schelkunov M.I."/>
        </authorList>
    </citation>
    <scope>NUCLEOTIDE SEQUENCE</scope>
    <source>
        <strain evidence="5">Hsosn_3</strain>
        <tissue evidence="5">Leaf</tissue>
    </source>
</reference>
<reference evidence="5" key="1">
    <citation type="submission" date="2023-02" db="EMBL/GenBank/DDBJ databases">
        <title>Genome of toxic invasive species Heracleum sosnowskyi carries increased number of genes despite the absence of recent whole-genome duplications.</title>
        <authorList>
            <person name="Schelkunov M."/>
            <person name="Shtratnikova V."/>
            <person name="Makarenko M."/>
            <person name="Klepikova A."/>
            <person name="Omelchenko D."/>
            <person name="Novikova G."/>
            <person name="Obukhova E."/>
            <person name="Bogdanov V."/>
            <person name="Penin A."/>
            <person name="Logacheva M."/>
        </authorList>
    </citation>
    <scope>NUCLEOTIDE SEQUENCE</scope>
    <source>
        <strain evidence="5">Hsosn_3</strain>
        <tissue evidence="5">Leaf</tissue>
    </source>
</reference>
<dbReference type="Pfam" id="PF20431">
    <property type="entry name" value="E_motif"/>
    <property type="match status" value="1"/>
</dbReference>
<dbReference type="NCBIfam" id="TIGR00756">
    <property type="entry name" value="PPR"/>
    <property type="match status" value="3"/>
</dbReference>
<organism evidence="5 6">
    <name type="scientific">Heracleum sosnowskyi</name>
    <dbReference type="NCBI Taxonomy" id="360622"/>
    <lineage>
        <taxon>Eukaryota</taxon>
        <taxon>Viridiplantae</taxon>
        <taxon>Streptophyta</taxon>
        <taxon>Embryophyta</taxon>
        <taxon>Tracheophyta</taxon>
        <taxon>Spermatophyta</taxon>
        <taxon>Magnoliopsida</taxon>
        <taxon>eudicotyledons</taxon>
        <taxon>Gunneridae</taxon>
        <taxon>Pentapetalae</taxon>
        <taxon>asterids</taxon>
        <taxon>campanulids</taxon>
        <taxon>Apiales</taxon>
        <taxon>Apiaceae</taxon>
        <taxon>Apioideae</taxon>
        <taxon>apioid superclade</taxon>
        <taxon>Tordylieae</taxon>
        <taxon>Tordyliinae</taxon>
        <taxon>Heracleum</taxon>
    </lineage>
</organism>
<dbReference type="InterPro" id="IPR002885">
    <property type="entry name" value="PPR_rpt"/>
</dbReference>
<evidence type="ECO:0000256" key="2">
    <source>
        <dbReference type="ARBA" id="ARBA00022737"/>
    </source>
</evidence>
<feature type="repeat" description="PPR" evidence="3">
    <location>
        <begin position="179"/>
        <end position="213"/>
    </location>
</feature>
<proteinExistence type="inferred from homology"/>
<dbReference type="GO" id="GO:0003723">
    <property type="term" value="F:RNA binding"/>
    <property type="evidence" value="ECO:0007669"/>
    <property type="project" value="InterPro"/>
</dbReference>
<dbReference type="FunFam" id="1.25.40.10:FF:000427">
    <property type="entry name" value="Pentatricopeptide repeat-containing protein chloroplastic"/>
    <property type="match status" value="1"/>
</dbReference>
<dbReference type="Pfam" id="PF14432">
    <property type="entry name" value="DYW_deaminase"/>
    <property type="match status" value="1"/>
</dbReference>
<accession>A0AAD8JB06</accession>
<dbReference type="Gene3D" id="1.25.40.10">
    <property type="entry name" value="Tetratricopeptide repeat domain"/>
    <property type="match status" value="3"/>
</dbReference>
<dbReference type="InterPro" id="IPR046849">
    <property type="entry name" value="E2_motif"/>
</dbReference>
<feature type="domain" description="DYW" evidence="4">
    <location>
        <begin position="495"/>
        <end position="587"/>
    </location>
</feature>
<comment type="similarity">
    <text evidence="1">Belongs to the PPR family. PCMP-H subfamily.</text>
</comment>
<dbReference type="GO" id="GO:0009451">
    <property type="term" value="P:RNA modification"/>
    <property type="evidence" value="ECO:0007669"/>
    <property type="project" value="InterPro"/>
</dbReference>
<dbReference type="Pfam" id="PF01535">
    <property type="entry name" value="PPR"/>
    <property type="match status" value="3"/>
</dbReference>
<dbReference type="Pfam" id="PF20430">
    <property type="entry name" value="Eplus_motif"/>
    <property type="match status" value="1"/>
</dbReference>
<keyword evidence="6" id="KW-1185">Reference proteome</keyword>
<dbReference type="PROSITE" id="PS51375">
    <property type="entry name" value="PPR"/>
    <property type="match status" value="3"/>
</dbReference>
<dbReference type="FunFam" id="1.25.40.10:FF:000184">
    <property type="entry name" value="Pentatricopeptide repeat-containing protein, chloroplastic"/>
    <property type="match status" value="1"/>
</dbReference>
<evidence type="ECO:0000259" key="4">
    <source>
        <dbReference type="Pfam" id="PF14432"/>
    </source>
</evidence>
<feature type="repeat" description="PPR" evidence="3">
    <location>
        <begin position="78"/>
        <end position="112"/>
    </location>
</feature>
<gene>
    <name evidence="5" type="ORF">POM88_000592</name>
</gene>
<sequence length="587" mass="66493">MRRNRIIKAVVQDKSLLVSLIKKCTTSRDLKIIQASIIRAGLAHDTILTSSLIVAAAITLRRHVAYAHCIFSWTHHPNVFMWNTLIRGYSLSNSPTTAITLYRDMHLSGISSNTFTLAFVLKALCKLSMLKEGTMLHCQILKMGFGFEVPVMNGLMKLYCICGCVEFARHLFDEIRDKDTATWSIMISGYAQNDMECEALALFKYMQVEGVHMDEFTLASVTAICGHLGALDLGRWVHSYIHLNNIKMDVVLGTSLVDMYSKCGSLNDALIVFQTMVKRDVTAWSAMIGGYAVHGYGHKALELFDSMVKANVHPNIVTFTSVLFACSHSGLLDEGCKHFNSMQLEYGFSPELEHYGCMVDLFCRSGDVPRAYEFIRTMPIKANAVLWRTLLTACKTYKYEELGECIIRDLLELEPCGGDNYVLASNVYASLGKWSSVSNLRNLMKDKQVKKGHGWSSIELDFTVHRFVMGDKSHPESDEIHHMLERIARKLKQVGHIVTTTDVLHDIDDEEKENALGLHSERLAVAYALLRLPKESPIRVVKNLRVCRDCHMALKLISSIYKRVIIVRDRVRFHHFQEGKCSCNDYW</sequence>